<reference evidence="2 3" key="1">
    <citation type="submission" date="2021-05" db="EMBL/GenBank/DDBJ databases">
        <title>A novel Methanospirillum isolate from a pyrite-forming mixed culture.</title>
        <authorList>
            <person name="Bunk B."/>
            <person name="Sproer C."/>
            <person name="Spring S."/>
            <person name="Pester M."/>
        </authorList>
    </citation>
    <scope>NUCLEOTIDE SEQUENCE [LARGE SCALE GENOMIC DNA]</scope>
    <source>
        <strain evidence="2 3">J.3.6.1-F.2.7.3</strain>
    </source>
</reference>
<feature type="transmembrane region" description="Helical" evidence="1">
    <location>
        <begin position="6"/>
        <end position="24"/>
    </location>
</feature>
<proteinExistence type="predicted"/>
<sequence length="67" mass="7375">MKKESYLIVTIITAIILGLASYAVSIGIEPGWLAVVIIVLTFPLFILALFLWWNASNTDGDIPFTGY</sequence>
<dbReference type="KEGG" id="mrtj:KHC33_14985"/>
<dbReference type="EMBL" id="CP075546">
    <property type="protein sequence ID" value="QVV88607.1"/>
    <property type="molecule type" value="Genomic_DNA"/>
</dbReference>
<dbReference type="RefSeq" id="WP_214419416.1">
    <property type="nucleotide sequence ID" value="NZ_CP075546.1"/>
</dbReference>
<keyword evidence="3" id="KW-1185">Reference proteome</keyword>
<keyword evidence="1" id="KW-1133">Transmembrane helix</keyword>
<dbReference type="AlphaFoldDB" id="A0A8E7B1D4"/>
<keyword evidence="1" id="KW-0472">Membrane</keyword>
<dbReference type="Proteomes" id="UP000680656">
    <property type="component" value="Chromosome"/>
</dbReference>
<protein>
    <submittedName>
        <fullName evidence="2">Uncharacterized protein</fullName>
    </submittedName>
</protein>
<gene>
    <name evidence="2" type="ORF">KHC33_14985</name>
</gene>
<evidence type="ECO:0000313" key="3">
    <source>
        <dbReference type="Proteomes" id="UP000680656"/>
    </source>
</evidence>
<dbReference type="GeneID" id="65567450"/>
<keyword evidence="1" id="KW-0812">Transmembrane</keyword>
<feature type="transmembrane region" description="Helical" evidence="1">
    <location>
        <begin position="31"/>
        <end position="53"/>
    </location>
</feature>
<evidence type="ECO:0000313" key="2">
    <source>
        <dbReference type="EMBL" id="QVV88607.1"/>
    </source>
</evidence>
<organism evidence="2 3">
    <name type="scientific">Methanospirillum purgamenti</name>
    <dbReference type="NCBI Taxonomy" id="2834276"/>
    <lineage>
        <taxon>Archaea</taxon>
        <taxon>Methanobacteriati</taxon>
        <taxon>Methanobacteriota</taxon>
        <taxon>Stenosarchaea group</taxon>
        <taxon>Methanomicrobia</taxon>
        <taxon>Methanomicrobiales</taxon>
        <taxon>Methanospirillaceae</taxon>
        <taxon>Methanospirillum</taxon>
    </lineage>
</organism>
<accession>A0A8E7B1D4</accession>
<name>A0A8E7B1D4_9EURY</name>
<evidence type="ECO:0000256" key="1">
    <source>
        <dbReference type="SAM" id="Phobius"/>
    </source>
</evidence>